<dbReference type="SUPFAM" id="SSF53098">
    <property type="entry name" value="Ribonuclease H-like"/>
    <property type="match status" value="1"/>
</dbReference>
<sequence>MEAGALANETHNVSTNSSHDDSSTFPTKGDSGGGRCQSFGLLIEVVDMEANISDATGTGDGIGVTPLTEWVCLHTNGVVNAGYGRSIGFSDGLTAKLWAIHDSLELAWNNVFLNLQVRSDFPMAISLVMNPNAANSSHALVRAITTFGRRAWSLEFIWVPREINRPVDSLAKQVPPDQFDLFLFGQPPCCIHALLSTDVHGPPYYKARTS</sequence>
<evidence type="ECO:0000256" key="1">
    <source>
        <dbReference type="SAM" id="MobiDB-lite"/>
    </source>
</evidence>
<organism evidence="3 4">
    <name type="scientific">Hibiscus sabdariffa</name>
    <name type="common">roselle</name>
    <dbReference type="NCBI Taxonomy" id="183260"/>
    <lineage>
        <taxon>Eukaryota</taxon>
        <taxon>Viridiplantae</taxon>
        <taxon>Streptophyta</taxon>
        <taxon>Embryophyta</taxon>
        <taxon>Tracheophyta</taxon>
        <taxon>Spermatophyta</taxon>
        <taxon>Magnoliopsida</taxon>
        <taxon>eudicotyledons</taxon>
        <taxon>Gunneridae</taxon>
        <taxon>Pentapetalae</taxon>
        <taxon>rosids</taxon>
        <taxon>malvids</taxon>
        <taxon>Malvales</taxon>
        <taxon>Malvaceae</taxon>
        <taxon>Malvoideae</taxon>
        <taxon>Hibiscus</taxon>
    </lineage>
</organism>
<dbReference type="CDD" id="cd06222">
    <property type="entry name" value="RNase_H_like"/>
    <property type="match status" value="1"/>
</dbReference>
<dbReference type="EMBL" id="JBBPBN010000023">
    <property type="protein sequence ID" value="KAK9011634.1"/>
    <property type="molecule type" value="Genomic_DNA"/>
</dbReference>
<evidence type="ECO:0000313" key="4">
    <source>
        <dbReference type="Proteomes" id="UP001396334"/>
    </source>
</evidence>
<comment type="caution">
    <text evidence="3">The sequence shown here is derived from an EMBL/GenBank/DDBJ whole genome shotgun (WGS) entry which is preliminary data.</text>
</comment>
<accession>A0ABR2RFV6</accession>
<evidence type="ECO:0000313" key="3">
    <source>
        <dbReference type="EMBL" id="KAK9011634.1"/>
    </source>
</evidence>
<dbReference type="InterPro" id="IPR036397">
    <property type="entry name" value="RNaseH_sf"/>
</dbReference>
<protein>
    <recommendedName>
        <fullName evidence="2">RNase H type-1 domain-containing protein</fullName>
    </recommendedName>
</protein>
<feature type="domain" description="RNase H type-1" evidence="2">
    <location>
        <begin position="70"/>
        <end position="173"/>
    </location>
</feature>
<gene>
    <name evidence="3" type="ORF">V6N11_044480</name>
</gene>
<keyword evidence="4" id="KW-1185">Reference proteome</keyword>
<dbReference type="InterPro" id="IPR044730">
    <property type="entry name" value="RNase_H-like_dom_plant"/>
</dbReference>
<evidence type="ECO:0000259" key="2">
    <source>
        <dbReference type="Pfam" id="PF13456"/>
    </source>
</evidence>
<name>A0ABR2RFV6_9ROSI</name>
<dbReference type="Gene3D" id="3.30.420.10">
    <property type="entry name" value="Ribonuclease H-like superfamily/Ribonuclease H"/>
    <property type="match status" value="1"/>
</dbReference>
<dbReference type="InterPro" id="IPR012337">
    <property type="entry name" value="RNaseH-like_sf"/>
</dbReference>
<reference evidence="3 4" key="1">
    <citation type="journal article" date="2024" name="G3 (Bethesda)">
        <title>Genome assembly of Hibiscus sabdariffa L. provides insights into metabolisms of medicinal natural products.</title>
        <authorList>
            <person name="Kim T."/>
        </authorList>
    </citation>
    <scope>NUCLEOTIDE SEQUENCE [LARGE SCALE GENOMIC DNA]</scope>
    <source>
        <strain evidence="3">TK-2024</strain>
        <tissue evidence="3">Old leaves</tissue>
    </source>
</reference>
<dbReference type="InterPro" id="IPR053151">
    <property type="entry name" value="RNase_H-like"/>
</dbReference>
<dbReference type="Proteomes" id="UP001396334">
    <property type="component" value="Unassembled WGS sequence"/>
</dbReference>
<dbReference type="PANTHER" id="PTHR47723:SF19">
    <property type="entry name" value="POLYNUCLEOTIDYL TRANSFERASE, RIBONUCLEASE H-LIKE SUPERFAMILY PROTEIN"/>
    <property type="match status" value="1"/>
</dbReference>
<dbReference type="InterPro" id="IPR002156">
    <property type="entry name" value="RNaseH_domain"/>
</dbReference>
<feature type="region of interest" description="Disordered" evidence="1">
    <location>
        <begin position="1"/>
        <end position="32"/>
    </location>
</feature>
<proteinExistence type="predicted"/>
<dbReference type="PANTHER" id="PTHR47723">
    <property type="entry name" value="OS05G0353850 PROTEIN"/>
    <property type="match status" value="1"/>
</dbReference>
<dbReference type="Pfam" id="PF13456">
    <property type="entry name" value="RVT_3"/>
    <property type="match status" value="1"/>
</dbReference>